<dbReference type="EMBL" id="JAUHTC010000091">
    <property type="protein sequence ID" value="MDN4521356.1"/>
    <property type="molecule type" value="Genomic_DNA"/>
</dbReference>
<dbReference type="Proteomes" id="UP001172687">
    <property type="component" value="Unassembled WGS sequence"/>
</dbReference>
<organism evidence="2 3">
    <name type="scientific">Mycolicibacterium austroafricanum</name>
    <name type="common">Mycobacterium austroafricanum</name>
    <dbReference type="NCBI Taxonomy" id="39687"/>
    <lineage>
        <taxon>Bacteria</taxon>
        <taxon>Bacillati</taxon>
        <taxon>Actinomycetota</taxon>
        <taxon>Actinomycetes</taxon>
        <taxon>Mycobacteriales</taxon>
        <taxon>Mycobacteriaceae</taxon>
        <taxon>Mycolicibacterium</taxon>
    </lineage>
</organism>
<feature type="region of interest" description="Disordered" evidence="1">
    <location>
        <begin position="73"/>
        <end position="101"/>
    </location>
</feature>
<comment type="caution">
    <text evidence="2">The sequence shown here is derived from an EMBL/GenBank/DDBJ whole genome shotgun (WGS) entry which is preliminary data.</text>
</comment>
<evidence type="ECO:0000313" key="3">
    <source>
        <dbReference type="Proteomes" id="UP001172687"/>
    </source>
</evidence>
<name>A0ABT8HKT0_MYCAO</name>
<evidence type="ECO:0008006" key="4">
    <source>
        <dbReference type="Google" id="ProtNLM"/>
    </source>
</evidence>
<evidence type="ECO:0000313" key="2">
    <source>
        <dbReference type="EMBL" id="MDN4521356.1"/>
    </source>
</evidence>
<evidence type="ECO:0000256" key="1">
    <source>
        <dbReference type="SAM" id="MobiDB-lite"/>
    </source>
</evidence>
<keyword evidence="3" id="KW-1185">Reference proteome</keyword>
<feature type="compositionally biased region" description="Polar residues" evidence="1">
    <location>
        <begin position="86"/>
        <end position="100"/>
    </location>
</feature>
<reference evidence="2" key="1">
    <citation type="submission" date="2023-07" db="EMBL/GenBank/DDBJ databases">
        <title>Degradation of tert-butanol by M. austroafricanum TBA100.</title>
        <authorList>
            <person name="Helbich S."/>
            <person name="Vainshtein Y."/>
        </authorList>
    </citation>
    <scope>NUCLEOTIDE SEQUENCE</scope>
    <source>
        <strain evidence="2">TBA100</strain>
    </source>
</reference>
<dbReference type="RefSeq" id="WP_301161752.1">
    <property type="nucleotide sequence ID" value="NZ_JAUHTC010000091.1"/>
</dbReference>
<accession>A0ABT8HKT0</accession>
<gene>
    <name evidence="2" type="ORF">QYF68_26560</name>
</gene>
<protein>
    <recommendedName>
        <fullName evidence="4">HK97 gp10 family phage protein</fullName>
    </recommendedName>
</protein>
<proteinExistence type="predicted"/>
<sequence length="124" mass="13721">MSASTEFNVSLTEIEREILVQARRQNETEVKGREFAERVKDTAVDYSPVDEGRYAGAWHVDPRQRTVNGMPAWRVKNDDPKANMIENGTGQNGPRAQGGSSPEFAVRAKTAAHYGGTEELIEAD</sequence>